<accession>A0AAD9JIJ3</accession>
<proteinExistence type="predicted"/>
<dbReference type="Proteomes" id="UP001209878">
    <property type="component" value="Unassembled WGS sequence"/>
</dbReference>
<name>A0AAD9JIJ3_RIDPI</name>
<dbReference type="SUPFAM" id="SSF54001">
    <property type="entry name" value="Cysteine proteinases"/>
    <property type="match status" value="1"/>
</dbReference>
<organism evidence="1 2">
    <name type="scientific">Ridgeia piscesae</name>
    <name type="common">Tubeworm</name>
    <dbReference type="NCBI Taxonomy" id="27915"/>
    <lineage>
        <taxon>Eukaryota</taxon>
        <taxon>Metazoa</taxon>
        <taxon>Spiralia</taxon>
        <taxon>Lophotrochozoa</taxon>
        <taxon>Annelida</taxon>
        <taxon>Polychaeta</taxon>
        <taxon>Sedentaria</taxon>
        <taxon>Canalipalpata</taxon>
        <taxon>Sabellida</taxon>
        <taxon>Siboglinidae</taxon>
        <taxon>Ridgeia</taxon>
    </lineage>
</organism>
<comment type="caution">
    <text evidence="1">The sequence shown here is derived from an EMBL/GenBank/DDBJ whole genome shotgun (WGS) entry which is preliminary data.</text>
</comment>
<keyword evidence="2" id="KW-1185">Reference proteome</keyword>
<gene>
    <name evidence="1" type="ORF">NP493_2315g00000</name>
</gene>
<protein>
    <submittedName>
        <fullName evidence="1">Uncharacterized protein</fullName>
    </submittedName>
</protein>
<evidence type="ECO:0000313" key="1">
    <source>
        <dbReference type="EMBL" id="KAK2153422.1"/>
    </source>
</evidence>
<dbReference type="AlphaFoldDB" id="A0AAD9JIJ3"/>
<reference evidence="1" key="1">
    <citation type="journal article" date="2023" name="Mol. Biol. Evol.">
        <title>Third-Generation Sequencing Reveals the Adaptive Role of the Epigenome in Three Deep-Sea Polychaetes.</title>
        <authorList>
            <person name="Perez M."/>
            <person name="Aroh O."/>
            <person name="Sun Y."/>
            <person name="Lan Y."/>
            <person name="Juniper S.K."/>
            <person name="Young C.R."/>
            <person name="Angers B."/>
            <person name="Qian P.Y."/>
        </authorList>
    </citation>
    <scope>NUCLEOTIDE SEQUENCE</scope>
    <source>
        <strain evidence="1">R07B-5</strain>
    </source>
</reference>
<dbReference type="EMBL" id="JAODUO010002310">
    <property type="protein sequence ID" value="KAK2153422.1"/>
    <property type="molecule type" value="Genomic_DNA"/>
</dbReference>
<sequence length="548" mass="62338">MDTCVNNLRALSAVIPLKQVCHGELFPDVPAAIYRDDLSSNYVAYWLVEFNSSQYAVVSAGAQTGDYKVSVQGHLPSPITVLDLTADGYGKSCYKYLMLSTDGKMMCRNKDGDIVATTAEDMLLTGNYSGEDPKFEHAHEYIEQRRSDLSAQWAARAGKVAKTSIWGNDNVVLRNDTSAVPSYTETYVRPGGVIYLPIYEDTVSLKVGYHAESNTQTAAESKTYQAALCRMLSFCSVNNDFTIDLSHKKTLLRQNYVEIAINNKVPVVFSGIQSIEFQLRVTMQTGDATVNHYSLDTTSIRQKRSEQYQRYSGYTEYAITHELYIPNFWQHKIKNSCYVGCAPVAWAMLFGYHERRSSFKPWIYGTGSQNLYQCGRDGTSGWGNCRFPPSSFYDTVRLEKYIEKIAKMLGTFCMNGQGATLHTNMDPMKRFFKARQTSGRPDLIQTNDRWEVVARDYIGEETRKWIRQGWPVVVGITDGGMFRWHYVLATKYKARHRKVRTCPDFEGVGCSSWRTEWDYMLYVHMGFKEGPTVYLPSMELHYAGTAIY</sequence>
<evidence type="ECO:0000313" key="2">
    <source>
        <dbReference type="Proteomes" id="UP001209878"/>
    </source>
</evidence>
<dbReference type="InterPro" id="IPR038765">
    <property type="entry name" value="Papain-like_cys_pep_sf"/>
</dbReference>